<dbReference type="Pfam" id="PF12728">
    <property type="entry name" value="HTH_17"/>
    <property type="match status" value="1"/>
</dbReference>
<dbReference type="EMBL" id="JAAIIJ010000018">
    <property type="protein sequence ID" value="NMN02356.1"/>
    <property type="molecule type" value="Genomic_DNA"/>
</dbReference>
<gene>
    <name evidence="3" type="ORF">G1C94_0978</name>
</gene>
<evidence type="ECO:0000313" key="3">
    <source>
        <dbReference type="EMBL" id="NMN02356.1"/>
    </source>
</evidence>
<comment type="caution">
    <text evidence="3">The sequence shown here is derived from an EMBL/GenBank/DDBJ whole genome shotgun (WGS) entry which is preliminary data.</text>
</comment>
<dbReference type="SUPFAM" id="SSF46955">
    <property type="entry name" value="Putative DNA-binding domain"/>
    <property type="match status" value="1"/>
</dbReference>
<organism evidence="3 4">
    <name type="scientific">Bifidobacterium panos</name>
    <dbReference type="NCBI Taxonomy" id="2675321"/>
    <lineage>
        <taxon>Bacteria</taxon>
        <taxon>Bacillati</taxon>
        <taxon>Actinomycetota</taxon>
        <taxon>Actinomycetes</taxon>
        <taxon>Bifidobacteriales</taxon>
        <taxon>Bifidobacteriaceae</taxon>
        <taxon>Bifidobacterium</taxon>
    </lineage>
</organism>
<protein>
    <submittedName>
        <fullName evidence="3">Helix-turn-helix domain-containing protein</fullName>
    </submittedName>
</protein>
<sequence length="83" mass="9710">MAKTDPVKLLNVDEVAVQLGVSKSNLYRLRCYDPKRIPPAIKVGSHLRWRQCDIDKWLDEQAKQSETEQREQTEQAEREEVSK</sequence>
<evidence type="ECO:0000313" key="4">
    <source>
        <dbReference type="Proteomes" id="UP000553756"/>
    </source>
</evidence>
<dbReference type="InterPro" id="IPR041657">
    <property type="entry name" value="HTH_17"/>
</dbReference>
<evidence type="ECO:0000256" key="1">
    <source>
        <dbReference type="SAM" id="MobiDB-lite"/>
    </source>
</evidence>
<dbReference type="Gene3D" id="1.10.238.160">
    <property type="match status" value="1"/>
</dbReference>
<dbReference type="Proteomes" id="UP000553756">
    <property type="component" value="Unassembled WGS sequence"/>
</dbReference>
<keyword evidence="4" id="KW-1185">Reference proteome</keyword>
<dbReference type="RefSeq" id="WP_172145603.1">
    <property type="nucleotide sequence ID" value="NZ_JAAIIJ010000018.1"/>
</dbReference>
<feature type="region of interest" description="Disordered" evidence="1">
    <location>
        <begin position="62"/>
        <end position="83"/>
    </location>
</feature>
<reference evidence="3 4" key="1">
    <citation type="submission" date="2020-02" db="EMBL/GenBank/DDBJ databases">
        <title>Characterization of phylogenetic diversity of novel bifidobacterial species isolated in Czech ZOOs.</title>
        <authorList>
            <person name="Lugli G.A."/>
            <person name="Vera N.B."/>
            <person name="Ventura M."/>
        </authorList>
    </citation>
    <scope>NUCLEOTIDE SEQUENCE [LARGE SCALE GENOMIC DNA]</scope>
    <source>
        <strain evidence="3 4">DSM 109963</strain>
    </source>
</reference>
<evidence type="ECO:0000259" key="2">
    <source>
        <dbReference type="Pfam" id="PF12728"/>
    </source>
</evidence>
<feature type="domain" description="Helix-turn-helix" evidence="2">
    <location>
        <begin position="9"/>
        <end position="61"/>
    </location>
</feature>
<name>A0ABX1SWX6_9BIFI</name>
<proteinExistence type="predicted"/>
<dbReference type="InterPro" id="IPR009061">
    <property type="entry name" value="DNA-bd_dom_put_sf"/>
</dbReference>
<accession>A0ABX1SWX6</accession>